<protein>
    <recommendedName>
        <fullName evidence="6">RING-type domain-containing protein</fullName>
    </recommendedName>
</protein>
<evidence type="ECO:0000256" key="1">
    <source>
        <dbReference type="ARBA" id="ARBA00022723"/>
    </source>
</evidence>
<dbReference type="PANTHER" id="PTHR22765">
    <property type="entry name" value="RING FINGER AND PROTEASE ASSOCIATED DOMAIN-CONTAINING"/>
    <property type="match status" value="1"/>
</dbReference>
<evidence type="ECO:0000256" key="4">
    <source>
        <dbReference type="PROSITE-ProRule" id="PRU00175"/>
    </source>
</evidence>
<sequence length="251" mass="28677">MNRNSNNFAPLPGARRSVARPYDNYRSYDEITVFYQPPSIQATPGDRISGVQDTPRLMENRTRSGLNRTPSFPTQPHSRRQINGFNESMRRGLNPMFGETVQQPPPRTVENPNSAVLSKLKKEIYEPPKILPKRVSLCYKDSVANALKESERETQERRKNCAICLEDFEPREEVMLTPCKHVFHEDCIVPWVRSKGQCPVCRFVICEETREHISSFDDDRAMMAPSGLISGELLSIFRAMQEALQMGNGTQ</sequence>
<evidence type="ECO:0000313" key="7">
    <source>
        <dbReference type="EMBL" id="KAK4286067.1"/>
    </source>
</evidence>
<evidence type="ECO:0000259" key="6">
    <source>
        <dbReference type="PROSITE" id="PS50089"/>
    </source>
</evidence>
<dbReference type="SMART" id="SM00184">
    <property type="entry name" value="RING"/>
    <property type="match status" value="1"/>
</dbReference>
<dbReference type="AlphaFoldDB" id="A0AAE1TI57"/>
<reference evidence="7" key="1">
    <citation type="submission" date="2023-10" db="EMBL/GenBank/DDBJ databases">
        <title>Chromosome-level genome of the transformable northern wattle, Acacia crassicarpa.</title>
        <authorList>
            <person name="Massaro I."/>
            <person name="Sinha N.R."/>
            <person name="Poethig S."/>
            <person name="Leichty A.R."/>
        </authorList>
    </citation>
    <scope>NUCLEOTIDE SEQUENCE</scope>
    <source>
        <strain evidence="7">Acra3RX</strain>
        <tissue evidence="7">Leaf</tissue>
    </source>
</reference>
<feature type="region of interest" description="Disordered" evidence="5">
    <location>
        <begin position="61"/>
        <end position="80"/>
    </location>
</feature>
<dbReference type="EMBL" id="JAWXYG010000001">
    <property type="protein sequence ID" value="KAK4286067.1"/>
    <property type="molecule type" value="Genomic_DNA"/>
</dbReference>
<gene>
    <name evidence="7" type="ORF">QN277_002678</name>
</gene>
<feature type="domain" description="RING-type" evidence="6">
    <location>
        <begin position="161"/>
        <end position="202"/>
    </location>
</feature>
<keyword evidence="1" id="KW-0479">Metal-binding</keyword>
<evidence type="ECO:0000256" key="3">
    <source>
        <dbReference type="ARBA" id="ARBA00022833"/>
    </source>
</evidence>
<name>A0AAE1TI57_9FABA</name>
<dbReference type="GO" id="GO:0006511">
    <property type="term" value="P:ubiquitin-dependent protein catabolic process"/>
    <property type="evidence" value="ECO:0007669"/>
    <property type="project" value="TreeGrafter"/>
</dbReference>
<dbReference type="InterPro" id="IPR013083">
    <property type="entry name" value="Znf_RING/FYVE/PHD"/>
</dbReference>
<dbReference type="GO" id="GO:0008270">
    <property type="term" value="F:zinc ion binding"/>
    <property type="evidence" value="ECO:0007669"/>
    <property type="project" value="UniProtKB-KW"/>
</dbReference>
<dbReference type="SMART" id="SM00744">
    <property type="entry name" value="RINGv"/>
    <property type="match status" value="1"/>
</dbReference>
<dbReference type="PANTHER" id="PTHR22765:SF272">
    <property type="entry name" value="E3 UBIQUITIN-PROTEIN LIGASE PRAJA-2"/>
    <property type="match status" value="1"/>
</dbReference>
<evidence type="ECO:0000256" key="2">
    <source>
        <dbReference type="ARBA" id="ARBA00022771"/>
    </source>
</evidence>
<accession>A0AAE1TI57</accession>
<dbReference type="FunFam" id="3.30.40.10:FF:000468">
    <property type="entry name" value="RING/U-box superfamily protein"/>
    <property type="match status" value="1"/>
</dbReference>
<dbReference type="Pfam" id="PF13639">
    <property type="entry name" value="zf-RING_2"/>
    <property type="match status" value="1"/>
</dbReference>
<evidence type="ECO:0000256" key="5">
    <source>
        <dbReference type="SAM" id="MobiDB-lite"/>
    </source>
</evidence>
<proteinExistence type="predicted"/>
<keyword evidence="8" id="KW-1185">Reference proteome</keyword>
<comment type="caution">
    <text evidence="7">The sequence shown here is derived from an EMBL/GenBank/DDBJ whole genome shotgun (WGS) entry which is preliminary data.</text>
</comment>
<dbReference type="InterPro" id="IPR011016">
    <property type="entry name" value="Znf_RING-CH"/>
</dbReference>
<feature type="compositionally biased region" description="Polar residues" evidence="5">
    <location>
        <begin position="63"/>
        <end position="80"/>
    </location>
</feature>
<dbReference type="Gene3D" id="3.30.40.10">
    <property type="entry name" value="Zinc/RING finger domain, C3HC4 (zinc finger)"/>
    <property type="match status" value="1"/>
</dbReference>
<dbReference type="SUPFAM" id="SSF57850">
    <property type="entry name" value="RING/U-box"/>
    <property type="match status" value="1"/>
</dbReference>
<dbReference type="Proteomes" id="UP001293593">
    <property type="component" value="Unassembled WGS sequence"/>
</dbReference>
<organism evidence="7 8">
    <name type="scientific">Acacia crassicarpa</name>
    <name type="common">northern wattle</name>
    <dbReference type="NCBI Taxonomy" id="499986"/>
    <lineage>
        <taxon>Eukaryota</taxon>
        <taxon>Viridiplantae</taxon>
        <taxon>Streptophyta</taxon>
        <taxon>Embryophyta</taxon>
        <taxon>Tracheophyta</taxon>
        <taxon>Spermatophyta</taxon>
        <taxon>Magnoliopsida</taxon>
        <taxon>eudicotyledons</taxon>
        <taxon>Gunneridae</taxon>
        <taxon>Pentapetalae</taxon>
        <taxon>rosids</taxon>
        <taxon>fabids</taxon>
        <taxon>Fabales</taxon>
        <taxon>Fabaceae</taxon>
        <taxon>Caesalpinioideae</taxon>
        <taxon>mimosoid clade</taxon>
        <taxon>Acacieae</taxon>
        <taxon>Acacia</taxon>
    </lineage>
</organism>
<keyword evidence="3" id="KW-0862">Zinc</keyword>
<dbReference type="InterPro" id="IPR051826">
    <property type="entry name" value="E3_ubiquitin-ligase_domain"/>
</dbReference>
<dbReference type="PROSITE" id="PS50089">
    <property type="entry name" value="ZF_RING_2"/>
    <property type="match status" value="1"/>
</dbReference>
<evidence type="ECO:0000313" key="8">
    <source>
        <dbReference type="Proteomes" id="UP001293593"/>
    </source>
</evidence>
<dbReference type="GO" id="GO:0061630">
    <property type="term" value="F:ubiquitin protein ligase activity"/>
    <property type="evidence" value="ECO:0007669"/>
    <property type="project" value="TreeGrafter"/>
</dbReference>
<keyword evidence="2 4" id="KW-0863">Zinc-finger</keyword>
<dbReference type="InterPro" id="IPR001841">
    <property type="entry name" value="Znf_RING"/>
</dbReference>